<evidence type="ECO:0000256" key="1">
    <source>
        <dbReference type="SAM" id="MobiDB-lite"/>
    </source>
</evidence>
<dbReference type="PANTHER" id="PTHR32059">
    <property type="entry name" value="RAB11-BINDING PROTEIN RELCH"/>
    <property type="match status" value="1"/>
</dbReference>
<dbReference type="OrthoDB" id="1695393at2759"/>
<dbReference type="HOGENOM" id="CLU_006254_1_0_1"/>
<feature type="region of interest" description="Disordered" evidence="1">
    <location>
        <begin position="361"/>
        <end position="384"/>
    </location>
</feature>
<dbReference type="InterPro" id="IPR040362">
    <property type="entry name" value="RELCH"/>
</dbReference>
<dbReference type="InterPro" id="IPR006594">
    <property type="entry name" value="LisH"/>
</dbReference>
<name>B3RIS5_TRIAD</name>
<dbReference type="RefSeq" id="XP_002108234.1">
    <property type="nucleotide sequence ID" value="XM_002108198.1"/>
</dbReference>
<dbReference type="InterPro" id="IPR011989">
    <property type="entry name" value="ARM-like"/>
</dbReference>
<keyword evidence="3" id="KW-1185">Reference proteome</keyword>
<evidence type="ECO:0000313" key="3">
    <source>
        <dbReference type="Proteomes" id="UP000009022"/>
    </source>
</evidence>
<proteinExistence type="predicted"/>
<dbReference type="PANTHER" id="PTHR32059:SF0">
    <property type="entry name" value="RAB11-BINDING PROTEIN RELCH"/>
    <property type="match status" value="1"/>
</dbReference>
<reference evidence="2 3" key="1">
    <citation type="journal article" date="2008" name="Nature">
        <title>The Trichoplax genome and the nature of placozoans.</title>
        <authorList>
            <person name="Srivastava M."/>
            <person name="Begovic E."/>
            <person name="Chapman J."/>
            <person name="Putnam N.H."/>
            <person name="Hellsten U."/>
            <person name="Kawashima T."/>
            <person name="Kuo A."/>
            <person name="Mitros T."/>
            <person name="Salamov A."/>
            <person name="Carpenter M.L."/>
            <person name="Signorovitch A.Y."/>
            <person name="Moreno M.A."/>
            <person name="Kamm K."/>
            <person name="Grimwood J."/>
            <person name="Schmutz J."/>
            <person name="Shapiro H."/>
            <person name="Grigoriev I.V."/>
            <person name="Buss L.W."/>
            <person name="Schierwater B."/>
            <person name="Dellaporta S.L."/>
            <person name="Rokhsar D.S."/>
        </authorList>
    </citation>
    <scope>NUCLEOTIDE SEQUENCE [LARGE SCALE GENOMIC DNA]</scope>
    <source>
        <strain evidence="2 3">Grell-BS-1999</strain>
    </source>
</reference>
<dbReference type="Gene3D" id="1.25.10.10">
    <property type="entry name" value="Leucine-rich Repeat Variant"/>
    <property type="match status" value="2"/>
</dbReference>
<dbReference type="PROSITE" id="PS50896">
    <property type="entry name" value="LISH"/>
    <property type="match status" value="1"/>
</dbReference>
<dbReference type="SMART" id="SM00667">
    <property type="entry name" value="LisH"/>
    <property type="match status" value="1"/>
</dbReference>
<dbReference type="GeneID" id="6750189"/>
<gene>
    <name evidence="2" type="ORF">TRIADDRAFT_52509</name>
</gene>
<dbReference type="PhylomeDB" id="B3RIS5"/>
<dbReference type="InParanoid" id="B3RIS5"/>
<dbReference type="CTD" id="6750189"/>
<dbReference type="GO" id="GO:0032367">
    <property type="term" value="P:intracellular cholesterol transport"/>
    <property type="evidence" value="ECO:0000318"/>
    <property type="project" value="GO_Central"/>
</dbReference>
<feature type="compositionally biased region" description="Basic and acidic residues" evidence="1">
    <location>
        <begin position="317"/>
        <end position="336"/>
    </location>
</feature>
<dbReference type="STRING" id="10228.B3RIS5"/>
<feature type="region of interest" description="Disordered" evidence="1">
    <location>
        <begin position="286"/>
        <end position="339"/>
    </location>
</feature>
<sequence>MAANTETSPLNDCASDEEQALRDVEWQPIADRLVNANLWLTALELHTELIENGIELPRLRDFFSNPGNFERQSFPKEPANISPSQSITTLDSVELTRYSDDGGKYPEDQVAVLEFELRKAQDTIKALRGSLTMATEGQTEGNMKEKKQVITKDDIPSVDEPILPHEKRALNYLVNEYLLKQNYRLTSITFTDENDDQDFEDWDDVGLNVPKPPGLLAMFRGSAMPVMPNEEFEREKQMLRDEINALDTTRTSLNEQLQSINNVNENLQIKNEEMEQVIVQLKNELDEARRQPSPPIQEIQEEHILNNNITESQEEEFTSRNEPEENESEKTTHNDIEFDQPEVVTDDRSIAVEQLNAEIEHTENQDATTEKVELSTDQEEVSQLGEDNSRIFDPKNVISKLLDSNPEKMSTAFLILLRSMVLNIKEEEDRLTSEICNIEDTVESAVGLLTRCLPFIVPNVLLNKRDELLPMILFATIQQTDKNERDKLLHMLFNLIKRPEQLQRKVIIEGCVAYAKHAGPGRTEEELLPQCWLQIDHKFHERRLLVIEACGALASHLSEEITSSLILSMLKQMYFENKSPEIKEAIVKTYGLLMAYVVNEDKYEQSFDVLMAAIQDTSESVINAALEIFLPSLAMWAYQLNLLEVHMIGTLIKTVENMILTAPLPDQLDEQNSATSRFENRLDHVIKALINLTPAMYAMVLKSEIDQSISARLTDLDVIIGSKKLTKSLHDKFNELMQKNDDEEVEIWNALKWVMDDYLPRLMATLGSLDVSLWKAVNSLSKLLNVFCRTFGRGFTETRVKANFKVMLSPGAVVSDGRCSLATSVMAAYAIGILTAFTEISDREELAAFLKETIFYLGENNISLESVKTTFINLGKDHDLHEFLINILWDAVVHTSPVVRSYSAILLKKLQMKFPYRNNQLNKSVYFRRQVRLATVSAFGSIAERVSKNEILERIGAQFQSFLEDNSVNFYYDIVREIVQCFSRIGPNADPSFRDESVYSDNVLESYVLPGLRCLLVDIQAVYPENQNVIEAMIDDCEAKLSTSNINQETVAAAAVKEDSQNNFLQKIKEKRFTGKNVAQMFSRRQ</sequence>
<dbReference type="InterPro" id="IPR016024">
    <property type="entry name" value="ARM-type_fold"/>
</dbReference>
<accession>B3RIS5</accession>
<dbReference type="KEGG" id="tad:TRIADDRAFT_52509"/>
<dbReference type="eggNOG" id="KOG0211">
    <property type="taxonomic scope" value="Eukaryota"/>
</dbReference>
<dbReference type="Proteomes" id="UP000009022">
    <property type="component" value="Unassembled WGS sequence"/>
</dbReference>
<evidence type="ECO:0000313" key="2">
    <source>
        <dbReference type="EMBL" id="EDV29032.1"/>
    </source>
</evidence>
<feature type="compositionally biased region" description="Basic and acidic residues" evidence="1">
    <location>
        <begin position="361"/>
        <end position="374"/>
    </location>
</feature>
<dbReference type="SUPFAM" id="SSF48371">
    <property type="entry name" value="ARM repeat"/>
    <property type="match status" value="1"/>
</dbReference>
<dbReference type="GO" id="GO:0055037">
    <property type="term" value="C:recycling endosome"/>
    <property type="evidence" value="ECO:0000318"/>
    <property type="project" value="GO_Central"/>
</dbReference>
<protein>
    <submittedName>
        <fullName evidence="2">Uncharacterized protein</fullName>
    </submittedName>
</protein>
<dbReference type="OMA" id="RQDLNCA"/>
<organism evidence="2 3">
    <name type="scientific">Trichoplax adhaerens</name>
    <name type="common">Trichoplax reptans</name>
    <dbReference type="NCBI Taxonomy" id="10228"/>
    <lineage>
        <taxon>Eukaryota</taxon>
        <taxon>Metazoa</taxon>
        <taxon>Placozoa</taxon>
        <taxon>Uniplacotomia</taxon>
        <taxon>Trichoplacea</taxon>
        <taxon>Trichoplacidae</taxon>
        <taxon>Trichoplax</taxon>
    </lineage>
</organism>
<dbReference type="GO" id="GO:0005802">
    <property type="term" value="C:trans-Golgi network"/>
    <property type="evidence" value="ECO:0000318"/>
    <property type="project" value="GO_Central"/>
</dbReference>
<dbReference type="EMBL" id="DS985241">
    <property type="protein sequence ID" value="EDV29032.1"/>
    <property type="molecule type" value="Genomic_DNA"/>
</dbReference>
<dbReference type="AlphaFoldDB" id="B3RIS5"/>